<dbReference type="PANTHER" id="PTHR11851:SF49">
    <property type="entry name" value="MITOCHONDRIAL-PROCESSING PEPTIDASE SUBUNIT ALPHA"/>
    <property type="match status" value="1"/>
</dbReference>
<dbReference type="STRING" id="1148509.SAMN05216222_3029"/>
<evidence type="ECO:0000259" key="3">
    <source>
        <dbReference type="Pfam" id="PF00675"/>
    </source>
</evidence>
<dbReference type="Pfam" id="PF00675">
    <property type="entry name" value="Peptidase_M16"/>
    <property type="match status" value="1"/>
</dbReference>
<dbReference type="GO" id="GO:0008233">
    <property type="term" value="F:peptidase activity"/>
    <property type="evidence" value="ECO:0007669"/>
    <property type="project" value="UniProtKB-KW"/>
</dbReference>
<dbReference type="InterPro" id="IPR011765">
    <property type="entry name" value="Pept_M16_N"/>
</dbReference>
<feature type="signal peptide" evidence="2">
    <location>
        <begin position="1"/>
        <end position="21"/>
    </location>
</feature>
<keyword evidence="5" id="KW-0378">Hydrolase</keyword>
<comment type="similarity">
    <text evidence="1">Belongs to the peptidase M16 family.</text>
</comment>
<dbReference type="Pfam" id="PF05193">
    <property type="entry name" value="Peptidase_M16_C"/>
    <property type="match status" value="1"/>
</dbReference>
<organism evidence="5 6">
    <name type="scientific">Pseudomonas prosekii</name>
    <dbReference type="NCBI Taxonomy" id="1148509"/>
    <lineage>
        <taxon>Bacteria</taxon>
        <taxon>Pseudomonadati</taxon>
        <taxon>Pseudomonadota</taxon>
        <taxon>Gammaproteobacteria</taxon>
        <taxon>Pseudomonadales</taxon>
        <taxon>Pseudomonadaceae</taxon>
        <taxon>Pseudomonas</taxon>
    </lineage>
</organism>
<dbReference type="PANTHER" id="PTHR11851">
    <property type="entry name" value="METALLOPROTEASE"/>
    <property type="match status" value="1"/>
</dbReference>
<dbReference type="InterPro" id="IPR011249">
    <property type="entry name" value="Metalloenz_LuxS/M16"/>
</dbReference>
<evidence type="ECO:0000256" key="2">
    <source>
        <dbReference type="SAM" id="SignalP"/>
    </source>
</evidence>
<evidence type="ECO:0000313" key="6">
    <source>
        <dbReference type="Proteomes" id="UP000198481"/>
    </source>
</evidence>
<reference evidence="5 6" key="1">
    <citation type="submission" date="2016-10" db="EMBL/GenBank/DDBJ databases">
        <authorList>
            <person name="de Groot N.N."/>
        </authorList>
    </citation>
    <scope>NUCLEOTIDE SEQUENCE [LARGE SCALE GENOMIC DNA]</scope>
    <source>
        <strain evidence="5 6">LMG 26867</strain>
    </source>
</reference>
<keyword evidence="2" id="KW-0732">Signal</keyword>
<proteinExistence type="inferred from homology"/>
<keyword evidence="5" id="KW-0645">Protease</keyword>
<evidence type="ECO:0000313" key="5">
    <source>
        <dbReference type="EMBL" id="SDT06748.1"/>
    </source>
</evidence>
<dbReference type="Gene3D" id="3.30.830.10">
    <property type="entry name" value="Metalloenzyme, LuxS/M16 peptidase-like"/>
    <property type="match status" value="2"/>
</dbReference>
<dbReference type="RefSeq" id="WP_092276730.1">
    <property type="nucleotide sequence ID" value="NZ_LT629762.1"/>
</dbReference>
<sequence length="453" mass="50587">MNILCSRMLLFAWLLPFSALAEPAQSALSTVQPTHEFTLSNGLRVVVREDHRAPVVTSQLWFKVGSADEPPGQSGLSHALEHMLFKGSSKLCAGEASSIFDTLGIAQNAFTDKDVTTYYQTLLPHQLGVSFEVLADMMSTAHLRAEDFVPELAVIQAERRLRVDDDFNATAQHHLNSLAYPASSYGAPIIGWMHDLQRMNAAELRDWYQARYAPGNATLVIVGDVTLERVKPLVERYFGVLPAKPFVTTRTVLELAEPGERRIILHQPIAAPRLLMAFNVPSFGTAQNQRTVHALTLLSTLLAGSDSSRVRKRLQFGERLFSATTSEYNALFRGDSLFTLDAELHTRQTISLDEAEKRIWQLLDEFKTNPPGAEELERARTQLIAKRLYGRDAIEDQADRLGSFESIGVSWREMDDEVNQLKQVTPEDIQQAAATYFTRQRLSTAHVLVGAQP</sequence>
<dbReference type="GO" id="GO:0006508">
    <property type="term" value="P:proteolysis"/>
    <property type="evidence" value="ECO:0007669"/>
    <property type="project" value="UniProtKB-KW"/>
</dbReference>
<gene>
    <name evidence="5" type="ORF">SAMN05216222_3029</name>
</gene>
<dbReference type="InterPro" id="IPR007863">
    <property type="entry name" value="Peptidase_M16_C"/>
</dbReference>
<dbReference type="InterPro" id="IPR050361">
    <property type="entry name" value="MPP/UQCRC_Complex"/>
</dbReference>
<dbReference type="Proteomes" id="UP000198481">
    <property type="component" value="Chromosome I"/>
</dbReference>
<evidence type="ECO:0000259" key="4">
    <source>
        <dbReference type="Pfam" id="PF05193"/>
    </source>
</evidence>
<dbReference type="SUPFAM" id="SSF63411">
    <property type="entry name" value="LuxS/MPP-like metallohydrolase"/>
    <property type="match status" value="2"/>
</dbReference>
<protein>
    <submittedName>
        <fullName evidence="5">Zinc protease</fullName>
    </submittedName>
</protein>
<name>A0A1H1XBP9_9PSED</name>
<dbReference type="AlphaFoldDB" id="A0A1H1XBP9"/>
<feature type="domain" description="Peptidase M16 C-terminal" evidence="4">
    <location>
        <begin position="199"/>
        <end position="383"/>
    </location>
</feature>
<dbReference type="EMBL" id="LT629762">
    <property type="protein sequence ID" value="SDT06748.1"/>
    <property type="molecule type" value="Genomic_DNA"/>
</dbReference>
<feature type="domain" description="Peptidase M16 N-terminal" evidence="3">
    <location>
        <begin position="44"/>
        <end position="190"/>
    </location>
</feature>
<evidence type="ECO:0000256" key="1">
    <source>
        <dbReference type="ARBA" id="ARBA00007261"/>
    </source>
</evidence>
<accession>A0A1H1XBP9</accession>
<dbReference type="GO" id="GO:0046872">
    <property type="term" value="F:metal ion binding"/>
    <property type="evidence" value="ECO:0007669"/>
    <property type="project" value="InterPro"/>
</dbReference>
<feature type="chain" id="PRO_5009265416" evidence="2">
    <location>
        <begin position="22"/>
        <end position="453"/>
    </location>
</feature>